<feature type="compositionally biased region" description="Polar residues" evidence="2">
    <location>
        <begin position="81"/>
        <end position="97"/>
    </location>
</feature>
<feature type="region of interest" description="Disordered" evidence="2">
    <location>
        <begin position="15"/>
        <end position="98"/>
    </location>
</feature>
<evidence type="ECO:0000313" key="4">
    <source>
        <dbReference type="Proteomes" id="UP001341840"/>
    </source>
</evidence>
<feature type="compositionally biased region" description="Basic and acidic residues" evidence="2">
    <location>
        <begin position="16"/>
        <end position="35"/>
    </location>
</feature>
<feature type="compositionally biased region" description="Basic and acidic residues" evidence="2">
    <location>
        <begin position="60"/>
        <end position="80"/>
    </location>
</feature>
<feature type="region of interest" description="Disordered" evidence="2">
    <location>
        <begin position="207"/>
        <end position="230"/>
    </location>
</feature>
<organism evidence="3 4">
    <name type="scientific">Stylosanthes scabra</name>
    <dbReference type="NCBI Taxonomy" id="79078"/>
    <lineage>
        <taxon>Eukaryota</taxon>
        <taxon>Viridiplantae</taxon>
        <taxon>Streptophyta</taxon>
        <taxon>Embryophyta</taxon>
        <taxon>Tracheophyta</taxon>
        <taxon>Spermatophyta</taxon>
        <taxon>Magnoliopsida</taxon>
        <taxon>eudicotyledons</taxon>
        <taxon>Gunneridae</taxon>
        <taxon>Pentapetalae</taxon>
        <taxon>rosids</taxon>
        <taxon>fabids</taxon>
        <taxon>Fabales</taxon>
        <taxon>Fabaceae</taxon>
        <taxon>Papilionoideae</taxon>
        <taxon>50 kb inversion clade</taxon>
        <taxon>dalbergioids sensu lato</taxon>
        <taxon>Dalbergieae</taxon>
        <taxon>Pterocarpus clade</taxon>
        <taxon>Stylosanthes</taxon>
    </lineage>
</organism>
<feature type="coiled-coil region" evidence="1">
    <location>
        <begin position="158"/>
        <end position="185"/>
    </location>
</feature>
<comment type="caution">
    <text evidence="3">The sequence shown here is derived from an EMBL/GenBank/DDBJ whole genome shotgun (WGS) entry which is preliminary data.</text>
</comment>
<evidence type="ECO:0000313" key="3">
    <source>
        <dbReference type="EMBL" id="MED6195647.1"/>
    </source>
</evidence>
<proteinExistence type="predicted"/>
<evidence type="ECO:0000256" key="1">
    <source>
        <dbReference type="SAM" id="Coils"/>
    </source>
</evidence>
<reference evidence="3 4" key="1">
    <citation type="journal article" date="2023" name="Plants (Basel)">
        <title>Bridging the Gap: Combining Genomics and Transcriptomics Approaches to Understand Stylosanthes scabra, an Orphan Legume from the Brazilian Caatinga.</title>
        <authorList>
            <person name="Ferreira-Neto J.R.C."/>
            <person name="da Silva M.D."/>
            <person name="Binneck E."/>
            <person name="de Melo N.F."/>
            <person name="da Silva R.H."/>
            <person name="de Melo A.L.T.M."/>
            <person name="Pandolfi V."/>
            <person name="Bustamante F.O."/>
            <person name="Brasileiro-Vidal A.C."/>
            <person name="Benko-Iseppon A.M."/>
        </authorList>
    </citation>
    <scope>NUCLEOTIDE SEQUENCE [LARGE SCALE GENOMIC DNA]</scope>
    <source>
        <tissue evidence="3">Leaves</tissue>
    </source>
</reference>
<sequence>MIFVKEKGGQISYLNRPEKEMTDMVGKRSDSEDKPIQLISDNGDSHGNDPGDTAVGLEGEESRVGETEPTQMDRDNDSRKQAVNNGPIDTNGTNKAMDQNVDLDQGVDLDNGSSNLSVPFGFERITNSSVRVENNHLDEVRKTKRGSQNGGKHARMTVLRLSDQIKEKARRLKELRKQKRASTRRSERKLKLRSGSQYRRLRKEIPRLQNDGGSSGWETKQKGGLRRGGKMGCIRDMVNRNAIRMVGIAETKMNKLKDFEIRRLWGNLDFQWEAVNSVNSSGGPLCV</sequence>
<dbReference type="EMBL" id="JASCZI010211661">
    <property type="protein sequence ID" value="MED6195647.1"/>
    <property type="molecule type" value="Genomic_DNA"/>
</dbReference>
<keyword evidence="1" id="KW-0175">Coiled coil</keyword>
<protein>
    <submittedName>
        <fullName evidence="3">Uncharacterized protein</fullName>
    </submittedName>
</protein>
<gene>
    <name evidence="3" type="ORF">PIB30_039889</name>
</gene>
<name>A0ABU6XCI8_9FABA</name>
<dbReference type="Proteomes" id="UP001341840">
    <property type="component" value="Unassembled WGS sequence"/>
</dbReference>
<keyword evidence="4" id="KW-1185">Reference proteome</keyword>
<accession>A0ABU6XCI8</accession>
<evidence type="ECO:0000256" key="2">
    <source>
        <dbReference type="SAM" id="MobiDB-lite"/>
    </source>
</evidence>